<evidence type="ECO:0000256" key="6">
    <source>
        <dbReference type="RuleBase" id="RU365089"/>
    </source>
</evidence>
<keyword evidence="9" id="KW-1185">Reference proteome</keyword>
<proteinExistence type="inferred from homology"/>
<evidence type="ECO:0000256" key="5">
    <source>
        <dbReference type="ARBA" id="ARBA00023172"/>
    </source>
</evidence>
<comment type="function">
    <text evidence="1 6">Required for the transposition of the insertion element.</text>
</comment>
<keyword evidence="4 6" id="KW-0238">DNA-binding</keyword>
<dbReference type="PANTHER" id="PTHR33217:SF8">
    <property type="entry name" value="MUTATOR FAMILY TRANSPOSASE"/>
    <property type="match status" value="1"/>
</dbReference>
<feature type="region of interest" description="Disordered" evidence="7">
    <location>
        <begin position="82"/>
        <end position="116"/>
    </location>
</feature>
<gene>
    <name evidence="8" type="ORF">ACFYU5_36580</name>
</gene>
<reference evidence="8 9" key="1">
    <citation type="submission" date="2024-10" db="EMBL/GenBank/DDBJ databases">
        <title>The Natural Products Discovery Center: Release of the First 8490 Sequenced Strains for Exploring Actinobacteria Biosynthetic Diversity.</title>
        <authorList>
            <person name="Kalkreuter E."/>
            <person name="Kautsar S.A."/>
            <person name="Yang D."/>
            <person name="Bader C.D."/>
            <person name="Teijaro C.N."/>
            <person name="Fluegel L."/>
            <person name="Davis C.M."/>
            <person name="Simpson J.R."/>
            <person name="Lauterbach L."/>
            <person name="Steele A.D."/>
            <person name="Gui C."/>
            <person name="Meng S."/>
            <person name="Li G."/>
            <person name="Viehrig K."/>
            <person name="Ye F."/>
            <person name="Su P."/>
            <person name="Kiefer A.F."/>
            <person name="Nichols A."/>
            <person name="Cepeda A.J."/>
            <person name="Yan W."/>
            <person name="Fan B."/>
            <person name="Jiang Y."/>
            <person name="Adhikari A."/>
            <person name="Zheng C.-J."/>
            <person name="Schuster L."/>
            <person name="Cowan T.M."/>
            <person name="Smanski M.J."/>
            <person name="Chevrette M.G."/>
            <person name="De Carvalho L.P.S."/>
            <person name="Shen B."/>
        </authorList>
    </citation>
    <scope>NUCLEOTIDE SEQUENCE [LARGE SCALE GENOMIC DNA]</scope>
    <source>
        <strain evidence="8 9">NPDC004119</strain>
    </source>
</reference>
<dbReference type="Proteomes" id="UP001601442">
    <property type="component" value="Unassembled WGS sequence"/>
</dbReference>
<evidence type="ECO:0000256" key="7">
    <source>
        <dbReference type="SAM" id="MobiDB-lite"/>
    </source>
</evidence>
<comment type="similarity">
    <text evidence="2 6">Belongs to the transposase mutator family.</text>
</comment>
<accession>A0ABW6PFN1</accession>
<organism evidence="8 9">
    <name type="scientific">Nocardia aobensis</name>
    <dbReference type="NCBI Taxonomy" id="257277"/>
    <lineage>
        <taxon>Bacteria</taxon>
        <taxon>Bacillati</taxon>
        <taxon>Actinomycetota</taxon>
        <taxon>Actinomycetes</taxon>
        <taxon>Mycobacteriales</taxon>
        <taxon>Nocardiaceae</taxon>
        <taxon>Nocardia</taxon>
    </lineage>
</organism>
<comment type="caution">
    <text evidence="8">The sequence shown here is derived from an EMBL/GenBank/DDBJ whole genome shotgun (WGS) entry which is preliminary data.</text>
</comment>
<name>A0ABW6PFN1_9NOCA</name>
<dbReference type="InterPro" id="IPR001207">
    <property type="entry name" value="Transposase_mutator"/>
</dbReference>
<keyword evidence="3 6" id="KW-0815">Transposition</keyword>
<protein>
    <recommendedName>
        <fullName evidence="6">Mutator family transposase</fullName>
    </recommendedName>
</protein>
<dbReference type="PANTHER" id="PTHR33217">
    <property type="entry name" value="TRANSPOSASE FOR INSERTION SEQUENCE ELEMENT IS1081"/>
    <property type="match status" value="1"/>
</dbReference>
<evidence type="ECO:0000256" key="1">
    <source>
        <dbReference type="ARBA" id="ARBA00002190"/>
    </source>
</evidence>
<evidence type="ECO:0000313" key="9">
    <source>
        <dbReference type="Proteomes" id="UP001601442"/>
    </source>
</evidence>
<dbReference type="EMBL" id="JBIAMT010000014">
    <property type="protein sequence ID" value="MFF0501947.1"/>
    <property type="molecule type" value="Genomic_DNA"/>
</dbReference>
<dbReference type="NCBIfam" id="NF033543">
    <property type="entry name" value="transpos_IS256"/>
    <property type="match status" value="1"/>
</dbReference>
<dbReference type="PROSITE" id="PS01007">
    <property type="entry name" value="TRANSPOSASE_MUTATOR"/>
    <property type="match status" value="1"/>
</dbReference>
<evidence type="ECO:0000256" key="2">
    <source>
        <dbReference type="ARBA" id="ARBA00010961"/>
    </source>
</evidence>
<evidence type="ECO:0000256" key="4">
    <source>
        <dbReference type="ARBA" id="ARBA00023125"/>
    </source>
</evidence>
<dbReference type="RefSeq" id="WP_387402009.1">
    <property type="nucleotide sequence ID" value="NZ_JBIAMT010000014.1"/>
</dbReference>
<evidence type="ECO:0000256" key="3">
    <source>
        <dbReference type="ARBA" id="ARBA00022578"/>
    </source>
</evidence>
<sequence>MPSDGRLKERFVSKTTPSVKSEQVAAQKLSEVFTSAQLDSMVKQAMASEAGAQAGIEGLLNELTKKVLERALDAEMTEHLGYAAGAPEGRGTGNSRNGRSSKPVQTRTGPVTIAVPRDRTGDFEPVIVPKRARRLGNLNTVVLSLYSRGMTTRDIEDHLKEVYGTEVSRELISNITDVVVDEIKQWQSRPLDEVYPILYVDGIRLRIEDNGVVTTKVAYLAIGVDVEGRKHALGCWIQDTEGAKFWAKVLADLKNRGVRDILIACCDGLTGLPDAIRSVFPDTVVQTCVVHVVRNAMRFVSYGDRKKVTAAMREIYTAPNLKGAELALKDFDAKFGEQYPGAVDTWRLAWDEFTPFLDYPVELRKIVYTTNQIESINFQLRKITKTRGHFPDRDSAMKLIYLGLRNISSERGGYSGTGTRNWTLALNALAALFPNRIPLC</sequence>
<keyword evidence="6" id="KW-0814">Transposable element</keyword>
<evidence type="ECO:0000313" key="8">
    <source>
        <dbReference type="EMBL" id="MFF0501947.1"/>
    </source>
</evidence>
<keyword evidence="5 6" id="KW-0233">DNA recombination</keyword>
<dbReference type="Pfam" id="PF00872">
    <property type="entry name" value="Transposase_mut"/>
    <property type="match status" value="1"/>
</dbReference>